<proteinExistence type="predicted"/>
<name>A0AAV4BC61_9GAST</name>
<dbReference type="Proteomes" id="UP000735302">
    <property type="component" value="Unassembled WGS sequence"/>
</dbReference>
<protein>
    <submittedName>
        <fullName evidence="1">Uncharacterized protein</fullName>
    </submittedName>
</protein>
<dbReference type="EMBL" id="BLXT01004660">
    <property type="protein sequence ID" value="GFO16344.1"/>
    <property type="molecule type" value="Genomic_DNA"/>
</dbReference>
<reference evidence="1 2" key="1">
    <citation type="journal article" date="2021" name="Elife">
        <title>Chloroplast acquisition without the gene transfer in kleptoplastic sea slugs, Plakobranchus ocellatus.</title>
        <authorList>
            <person name="Maeda T."/>
            <person name="Takahashi S."/>
            <person name="Yoshida T."/>
            <person name="Shimamura S."/>
            <person name="Takaki Y."/>
            <person name="Nagai Y."/>
            <person name="Toyoda A."/>
            <person name="Suzuki Y."/>
            <person name="Arimoto A."/>
            <person name="Ishii H."/>
            <person name="Satoh N."/>
            <person name="Nishiyama T."/>
            <person name="Hasebe M."/>
            <person name="Maruyama T."/>
            <person name="Minagawa J."/>
            <person name="Obokata J."/>
            <person name="Shigenobu S."/>
        </authorList>
    </citation>
    <scope>NUCLEOTIDE SEQUENCE [LARGE SCALE GENOMIC DNA]</scope>
</reference>
<organism evidence="1 2">
    <name type="scientific">Plakobranchus ocellatus</name>
    <dbReference type="NCBI Taxonomy" id="259542"/>
    <lineage>
        <taxon>Eukaryota</taxon>
        <taxon>Metazoa</taxon>
        <taxon>Spiralia</taxon>
        <taxon>Lophotrochozoa</taxon>
        <taxon>Mollusca</taxon>
        <taxon>Gastropoda</taxon>
        <taxon>Heterobranchia</taxon>
        <taxon>Euthyneura</taxon>
        <taxon>Panpulmonata</taxon>
        <taxon>Sacoglossa</taxon>
        <taxon>Placobranchoidea</taxon>
        <taxon>Plakobranchidae</taxon>
        <taxon>Plakobranchus</taxon>
    </lineage>
</organism>
<sequence>MVEDKRNKGRRRIAFIESLNSWAIGNDGNIRLIRFTGDRLERRTVIAYAFTPQGTYRKKRISLYSMHDVHFGFLTILTINSPGSWITALCTCSIYMMTGITLPCTTGIAGV</sequence>
<accession>A0AAV4BC61</accession>
<comment type="caution">
    <text evidence="1">The sequence shown here is derived from an EMBL/GenBank/DDBJ whole genome shotgun (WGS) entry which is preliminary data.</text>
</comment>
<evidence type="ECO:0000313" key="2">
    <source>
        <dbReference type="Proteomes" id="UP000735302"/>
    </source>
</evidence>
<gene>
    <name evidence="1" type="ORF">PoB_004284900</name>
</gene>
<keyword evidence="2" id="KW-1185">Reference proteome</keyword>
<evidence type="ECO:0000313" key="1">
    <source>
        <dbReference type="EMBL" id="GFO16344.1"/>
    </source>
</evidence>
<dbReference type="AlphaFoldDB" id="A0AAV4BC61"/>